<dbReference type="InterPro" id="IPR050204">
    <property type="entry name" value="AraC_XylS_family_regulators"/>
</dbReference>
<dbReference type="Pfam" id="PF12833">
    <property type="entry name" value="HTH_18"/>
    <property type="match status" value="1"/>
</dbReference>
<keyword evidence="2" id="KW-0238">DNA-binding</keyword>
<dbReference type="PANTHER" id="PTHR46796">
    <property type="entry name" value="HTH-TYPE TRANSCRIPTIONAL ACTIVATOR RHAS-RELATED"/>
    <property type="match status" value="1"/>
</dbReference>
<evidence type="ECO:0000256" key="3">
    <source>
        <dbReference type="ARBA" id="ARBA00023163"/>
    </source>
</evidence>
<evidence type="ECO:0000313" key="5">
    <source>
        <dbReference type="EMBL" id="MCI3246371.1"/>
    </source>
</evidence>
<name>A0ABS9XWB6_9ACTN</name>
<proteinExistence type="predicted"/>
<dbReference type="SMART" id="SM00342">
    <property type="entry name" value="HTH_ARAC"/>
    <property type="match status" value="1"/>
</dbReference>
<dbReference type="Proteomes" id="UP001165270">
    <property type="component" value="Unassembled WGS sequence"/>
</dbReference>
<protein>
    <submittedName>
        <fullName evidence="5">Helix-turn-helix domain-containing protein</fullName>
    </submittedName>
</protein>
<dbReference type="RefSeq" id="WP_242713720.1">
    <property type="nucleotide sequence ID" value="NZ_JALDAX010000033.1"/>
</dbReference>
<dbReference type="Gene3D" id="1.10.10.60">
    <property type="entry name" value="Homeodomain-like"/>
    <property type="match status" value="1"/>
</dbReference>
<sequence>MTIHSGRDAGHLSTHWPAMIAGLQASAMLAGFHGPGSAVEIEFTPLGARRLLGVPLHHLAKSVVDPDEILGPHWSADITDRLAGAAHWPQRWRMLDTLLTQRLCVAHPPSPVIVEIWDLVRNGGGATSLRDLMETTSLGARRIQGLLREHVGLPAQTLSRILRFHKTLAISANSRLSLGELAVMGGYHDQAHMSRDFRELSGHTPRELLGIKQRAPIQPCGDHLQPFNDFGLPPTIVERR</sequence>
<keyword evidence="3" id="KW-0804">Transcription</keyword>
<dbReference type="PROSITE" id="PS01124">
    <property type="entry name" value="HTH_ARAC_FAMILY_2"/>
    <property type="match status" value="1"/>
</dbReference>
<keyword evidence="1" id="KW-0805">Transcription regulation</keyword>
<evidence type="ECO:0000256" key="2">
    <source>
        <dbReference type="ARBA" id="ARBA00023125"/>
    </source>
</evidence>
<comment type="caution">
    <text evidence="5">The sequence shown here is derived from an EMBL/GenBank/DDBJ whole genome shotgun (WGS) entry which is preliminary data.</text>
</comment>
<organism evidence="5 6">
    <name type="scientific">Streptomyces spinosisporus</name>
    <dbReference type="NCBI Taxonomy" id="2927582"/>
    <lineage>
        <taxon>Bacteria</taxon>
        <taxon>Bacillati</taxon>
        <taxon>Actinomycetota</taxon>
        <taxon>Actinomycetes</taxon>
        <taxon>Kitasatosporales</taxon>
        <taxon>Streptomycetaceae</taxon>
        <taxon>Streptomyces</taxon>
    </lineage>
</organism>
<keyword evidence="6" id="KW-1185">Reference proteome</keyword>
<evidence type="ECO:0000259" key="4">
    <source>
        <dbReference type="PROSITE" id="PS01124"/>
    </source>
</evidence>
<dbReference type="EMBL" id="JALDAX010000033">
    <property type="protein sequence ID" value="MCI3246371.1"/>
    <property type="molecule type" value="Genomic_DNA"/>
</dbReference>
<dbReference type="InterPro" id="IPR018060">
    <property type="entry name" value="HTH_AraC"/>
</dbReference>
<gene>
    <name evidence="5" type="ORF">MQN93_42465</name>
</gene>
<reference evidence="5" key="1">
    <citation type="submission" date="2022-03" db="EMBL/GenBank/DDBJ databases">
        <title>Streptomyces 7R015 and 7R016 isolated from Barleria lupulina in Thailand.</title>
        <authorList>
            <person name="Kanchanasin P."/>
            <person name="Phongsopitanun W."/>
            <person name="Tanasupawat S."/>
        </authorList>
    </citation>
    <scope>NUCLEOTIDE SEQUENCE</scope>
    <source>
        <strain evidence="5">7R016</strain>
    </source>
</reference>
<feature type="domain" description="HTH araC/xylS-type" evidence="4">
    <location>
        <begin position="110"/>
        <end position="211"/>
    </location>
</feature>
<dbReference type="SUPFAM" id="SSF46689">
    <property type="entry name" value="Homeodomain-like"/>
    <property type="match status" value="1"/>
</dbReference>
<evidence type="ECO:0000256" key="1">
    <source>
        <dbReference type="ARBA" id="ARBA00023015"/>
    </source>
</evidence>
<accession>A0ABS9XWB6</accession>
<dbReference type="InterPro" id="IPR009057">
    <property type="entry name" value="Homeodomain-like_sf"/>
</dbReference>
<evidence type="ECO:0000313" key="6">
    <source>
        <dbReference type="Proteomes" id="UP001165270"/>
    </source>
</evidence>